<protein>
    <recommendedName>
        <fullName evidence="2">TauD/TfdA-like domain-containing protein</fullName>
    </recommendedName>
</protein>
<evidence type="ECO:0000313" key="3">
    <source>
        <dbReference type="EMBL" id="KJX92286.1"/>
    </source>
</evidence>
<dbReference type="STRING" id="1047168.A0A0F4G4J2"/>
<dbReference type="OrthoDB" id="408743at2759"/>
<evidence type="ECO:0000259" key="2">
    <source>
        <dbReference type="Pfam" id="PF02668"/>
    </source>
</evidence>
<dbReference type="Pfam" id="PF02668">
    <property type="entry name" value="TauD"/>
    <property type="match status" value="1"/>
</dbReference>
<name>A0A0F4G4J2_9PEZI</name>
<dbReference type="GO" id="GO:0016491">
    <property type="term" value="F:oxidoreductase activity"/>
    <property type="evidence" value="ECO:0007669"/>
    <property type="project" value="UniProtKB-KW"/>
</dbReference>
<dbReference type="PANTHER" id="PTHR10696:SF21">
    <property type="entry name" value="TAUD_TFDA-LIKE DOMAIN-CONTAINING PROTEIN"/>
    <property type="match status" value="1"/>
</dbReference>
<dbReference type="SUPFAM" id="SSF51197">
    <property type="entry name" value="Clavaminate synthase-like"/>
    <property type="match status" value="1"/>
</dbReference>
<dbReference type="InterPro" id="IPR050411">
    <property type="entry name" value="AlphaKG_dependent_hydroxylases"/>
</dbReference>
<sequence>MGRSSSAADTLLIILGWAGRSHSRIQITAPYATSYRNLWATFIMVAIKESYWAVLSKDYQKSLQIIRGSDEPVISFPLVLEPRISETSKDEVLKEARKLGARPDDIDLHSGIRKLLDTNGGAIHFKNLPLKSAEDFSDFMFALAGTGKYAWTPHEHVGMEVLRRPQAKNVLTANEGPPSHFIGWHNEYAVSPVHPHYLALYCNVKPGSGGETSVSNSNALYDRLKTEAPGFVEGCARKGLVYHIPHNAEQVGGIVGGNGLYKDSAFGPKAGEQLPETEEGRRAMVEAKILDLAQRGGWHKDIDTTNGEEPVWRRRGFEWTWRDNGDLDVIHRVSGCCEHPVTRRPGIFNVRIDRNG</sequence>
<dbReference type="InterPro" id="IPR003819">
    <property type="entry name" value="TauD/TfdA-like"/>
</dbReference>
<dbReference type="Gene3D" id="3.60.130.10">
    <property type="entry name" value="Clavaminate synthase-like"/>
    <property type="match status" value="1"/>
</dbReference>
<evidence type="ECO:0000256" key="1">
    <source>
        <dbReference type="ARBA" id="ARBA00023002"/>
    </source>
</evidence>
<proteinExistence type="predicted"/>
<keyword evidence="1" id="KW-0560">Oxidoreductase</keyword>
<accession>A0A0F4G4J2</accession>
<dbReference type="PANTHER" id="PTHR10696">
    <property type="entry name" value="GAMMA-BUTYROBETAINE HYDROXYLASE-RELATED"/>
    <property type="match status" value="1"/>
</dbReference>
<dbReference type="Proteomes" id="UP000033647">
    <property type="component" value="Unassembled WGS sequence"/>
</dbReference>
<organism evidence="3 4">
    <name type="scientific">Zymoseptoria brevis</name>
    <dbReference type="NCBI Taxonomy" id="1047168"/>
    <lineage>
        <taxon>Eukaryota</taxon>
        <taxon>Fungi</taxon>
        <taxon>Dikarya</taxon>
        <taxon>Ascomycota</taxon>
        <taxon>Pezizomycotina</taxon>
        <taxon>Dothideomycetes</taxon>
        <taxon>Dothideomycetidae</taxon>
        <taxon>Mycosphaerellales</taxon>
        <taxon>Mycosphaerellaceae</taxon>
        <taxon>Zymoseptoria</taxon>
    </lineage>
</organism>
<dbReference type="InterPro" id="IPR042098">
    <property type="entry name" value="TauD-like_sf"/>
</dbReference>
<evidence type="ECO:0000313" key="4">
    <source>
        <dbReference type="Proteomes" id="UP000033647"/>
    </source>
</evidence>
<dbReference type="AlphaFoldDB" id="A0A0F4G4J2"/>
<feature type="domain" description="TauD/TfdA-like" evidence="2">
    <location>
        <begin position="111"/>
        <end position="237"/>
    </location>
</feature>
<comment type="caution">
    <text evidence="3">The sequence shown here is derived from an EMBL/GenBank/DDBJ whole genome shotgun (WGS) entry which is preliminary data.</text>
</comment>
<dbReference type="EMBL" id="LAFY01005832">
    <property type="protein sequence ID" value="KJX92286.1"/>
    <property type="molecule type" value="Genomic_DNA"/>
</dbReference>
<keyword evidence="4" id="KW-1185">Reference proteome</keyword>
<gene>
    <name evidence="3" type="ORF">TI39_contig5877g00003</name>
</gene>
<reference evidence="3 4" key="1">
    <citation type="submission" date="2015-03" db="EMBL/GenBank/DDBJ databases">
        <title>RNA-seq based gene annotation and comparative genomics of four Zymoseptoria species reveal species-specific pathogenicity related genes and transposable element activity.</title>
        <authorList>
            <person name="Grandaubert J."/>
            <person name="Bhattacharyya A."/>
            <person name="Stukenbrock E.H."/>
        </authorList>
    </citation>
    <scope>NUCLEOTIDE SEQUENCE [LARGE SCALE GENOMIC DNA]</scope>
    <source>
        <strain evidence="3 4">Zb18110</strain>
    </source>
</reference>